<dbReference type="Proteomes" id="UP000626786">
    <property type="component" value="Unassembled WGS sequence"/>
</dbReference>
<comment type="caution">
    <text evidence="4">The sequence shown here is derived from an EMBL/GenBank/DDBJ whole genome shotgun (WGS) entry which is preliminary data.</text>
</comment>
<feature type="binding site" evidence="3">
    <location>
        <position position="163"/>
    </location>
    <ligand>
        <name>ATP</name>
        <dbReference type="ChEBI" id="CHEBI:30616"/>
    </ligand>
</feature>
<dbReference type="Gene3D" id="3.40.50.620">
    <property type="entry name" value="HUPs"/>
    <property type="match status" value="1"/>
</dbReference>
<protein>
    <recommendedName>
        <fullName evidence="3">tRNA(Met) cytidine acetate ligase</fullName>
        <ecNumber evidence="3">6.3.4.-</ecNumber>
    </recommendedName>
</protein>
<comment type="function">
    <text evidence="3">Catalyzes the formation of N(4)-acetylcytidine (ac(4)C) at the wobble position of elongator tRNA(Met), using acetate and ATP as substrates. First activates an acetate ion to form acetyladenylate (Ac-AMP) and then transfers the acetyl group to tRNA to form ac(4)C34.</text>
</comment>
<dbReference type="HAMAP" id="MF_01539">
    <property type="entry name" value="TmcAL"/>
    <property type="match status" value="1"/>
</dbReference>
<accession>A0ABR8U5W4</accession>
<evidence type="ECO:0000256" key="1">
    <source>
        <dbReference type="ARBA" id="ARBA00022598"/>
    </source>
</evidence>
<feature type="binding site" evidence="3">
    <location>
        <begin position="7"/>
        <end position="20"/>
    </location>
    <ligand>
        <name>ATP</name>
        <dbReference type="ChEBI" id="CHEBI:30616"/>
    </ligand>
</feature>
<proteinExistence type="inferred from homology"/>
<keyword evidence="1 3" id="KW-0436">Ligase</keyword>
<dbReference type="InterPro" id="IPR014729">
    <property type="entry name" value="Rossmann-like_a/b/a_fold"/>
</dbReference>
<dbReference type="RefSeq" id="WP_191693068.1">
    <property type="nucleotide sequence ID" value="NZ_JACSQN010000002.1"/>
</dbReference>
<dbReference type="EC" id="6.3.4.-" evidence="3"/>
<organism evidence="4 5">
    <name type="scientific">Sporosarcina quadrami</name>
    <dbReference type="NCBI Taxonomy" id="2762234"/>
    <lineage>
        <taxon>Bacteria</taxon>
        <taxon>Bacillati</taxon>
        <taxon>Bacillota</taxon>
        <taxon>Bacilli</taxon>
        <taxon>Bacillales</taxon>
        <taxon>Caryophanaceae</taxon>
        <taxon>Sporosarcina</taxon>
    </lineage>
</organism>
<dbReference type="EMBL" id="JACSQN010000002">
    <property type="protein sequence ID" value="MBD7983426.1"/>
    <property type="molecule type" value="Genomic_DNA"/>
</dbReference>
<keyword evidence="5" id="KW-1185">Reference proteome</keyword>
<comment type="caution">
    <text evidence="3">Lacks conserved residue(s) required for the propagation of feature annotation.</text>
</comment>
<comment type="similarity">
    <text evidence="3">Belongs to the TmcAL family.</text>
</comment>
<dbReference type="SUPFAM" id="SSF52374">
    <property type="entry name" value="Nucleotidylyl transferase"/>
    <property type="match status" value="1"/>
</dbReference>
<evidence type="ECO:0000313" key="5">
    <source>
        <dbReference type="Proteomes" id="UP000626786"/>
    </source>
</evidence>
<keyword evidence="3" id="KW-0067">ATP-binding</keyword>
<keyword evidence="3" id="KW-0963">Cytoplasm</keyword>
<feature type="binding site" evidence="3">
    <location>
        <position position="101"/>
    </location>
    <ligand>
        <name>ATP</name>
        <dbReference type="ChEBI" id="CHEBI:30616"/>
    </ligand>
</feature>
<keyword evidence="3" id="KW-0820">tRNA-binding</keyword>
<gene>
    <name evidence="3" type="primary">tmcAL</name>
    <name evidence="4" type="ORF">H9649_02440</name>
</gene>
<keyword evidence="3" id="KW-0694">RNA-binding</keyword>
<keyword evidence="2 3" id="KW-0819">tRNA processing</keyword>
<comment type="subcellular location">
    <subcellularLocation>
        <location evidence="3">Cytoplasm</location>
    </subcellularLocation>
</comment>
<keyword evidence="3" id="KW-0547">Nucleotide-binding</keyword>
<dbReference type="NCBIfam" id="NF010191">
    <property type="entry name" value="PRK13670.1"/>
    <property type="match status" value="1"/>
</dbReference>
<dbReference type="InterPro" id="IPR008513">
    <property type="entry name" value="tRNA(Met)_cyd_acetate_ligase"/>
</dbReference>
<sequence length="406" mass="45342">MEATGIVVEYNPLHNGHVYHAQQAKKATGAQLVVAVMSGNFLQRGEPAFVDKWARTKMALAAGIDIVFELPYSFATGHAPVFAEGAIRLLEAAGCSTYCFGSEDGDLNMFKQSLELIDHSKDTYEHEVKLAVQDGLSYPMALNKAYMTLNETGNGAADLSKPNNILGFHYMQAAKFIGSTMKPVTIQRLGADYHKETLELGEIASATGIRNSYFSSSSLDQTNDFVPTMTRELLVKWQQDGLRFGQWEVFYPYLRLIILRDGPEHLTHIADITEGIENLIYRAAKKHSTFQPFMQAVKSKRYTWTRIQRMLTHILTGFTYNKRSMMQTPSYLRLLGMTVNGRAYLNEKKKSLRLPLVSKAASLLDPALAMDIHASDIYALGTGLPTSQDYSLAPIIENHFSSNSFK</sequence>
<evidence type="ECO:0000256" key="2">
    <source>
        <dbReference type="ARBA" id="ARBA00022694"/>
    </source>
</evidence>
<comment type="catalytic activity">
    <reaction evidence="3">
        <text>cytidine(34) in elongator tRNA(Met) + acetate + ATP = N(4)-acetylcytidine(34) in elongator tRNA(Met) + AMP + diphosphate</text>
        <dbReference type="Rhea" id="RHEA:58144"/>
        <dbReference type="Rhea" id="RHEA-COMP:10693"/>
        <dbReference type="Rhea" id="RHEA-COMP:10694"/>
        <dbReference type="ChEBI" id="CHEBI:30089"/>
        <dbReference type="ChEBI" id="CHEBI:30616"/>
        <dbReference type="ChEBI" id="CHEBI:33019"/>
        <dbReference type="ChEBI" id="CHEBI:74900"/>
        <dbReference type="ChEBI" id="CHEBI:82748"/>
        <dbReference type="ChEBI" id="CHEBI:456215"/>
    </reaction>
</comment>
<dbReference type="PANTHER" id="PTHR37825">
    <property type="entry name" value="TRNA(MET) CYTIDINE ACETATE LIGASE"/>
    <property type="match status" value="1"/>
</dbReference>
<dbReference type="PANTHER" id="PTHR37825:SF1">
    <property type="entry name" value="TRNA(MET) CYTIDINE ACETATE LIGASE"/>
    <property type="match status" value="1"/>
</dbReference>
<feature type="binding site" evidence="3">
    <location>
        <position position="188"/>
    </location>
    <ligand>
        <name>ATP</name>
        <dbReference type="ChEBI" id="CHEBI:30616"/>
    </ligand>
</feature>
<dbReference type="Pfam" id="PF05636">
    <property type="entry name" value="HIGH_NTase1"/>
    <property type="match status" value="1"/>
</dbReference>
<reference evidence="4 5" key="1">
    <citation type="submission" date="2020-08" db="EMBL/GenBank/DDBJ databases">
        <title>A Genomic Blueprint of the Chicken Gut Microbiome.</title>
        <authorList>
            <person name="Gilroy R."/>
            <person name="Ravi A."/>
            <person name="Getino M."/>
            <person name="Pursley I."/>
            <person name="Horton D.L."/>
            <person name="Alikhan N.-F."/>
            <person name="Baker D."/>
            <person name="Gharbi K."/>
            <person name="Hall N."/>
            <person name="Watson M."/>
            <person name="Adriaenssens E.M."/>
            <person name="Foster-Nyarko E."/>
            <person name="Jarju S."/>
            <person name="Secka A."/>
            <person name="Antonio M."/>
            <person name="Oren A."/>
            <person name="Chaudhuri R."/>
            <person name="La Ragione R.M."/>
            <person name="Hildebrand F."/>
            <person name="Pallen M.J."/>
        </authorList>
    </citation>
    <scope>NUCLEOTIDE SEQUENCE [LARGE SCALE GENOMIC DNA]</scope>
    <source>
        <strain evidence="4 5">Sa2YVA2</strain>
    </source>
</reference>
<name>A0ABR8U5W4_9BACL</name>
<evidence type="ECO:0000256" key="3">
    <source>
        <dbReference type="HAMAP-Rule" id="MF_01539"/>
    </source>
</evidence>
<evidence type="ECO:0000313" key="4">
    <source>
        <dbReference type="EMBL" id="MBD7983426.1"/>
    </source>
</evidence>